<evidence type="ECO:0000256" key="8">
    <source>
        <dbReference type="SAM" id="MobiDB-lite"/>
    </source>
</evidence>
<gene>
    <name evidence="10" type="ORF">EDB92DRAFT_1950790</name>
</gene>
<comment type="caution">
    <text evidence="10">The sequence shown here is derived from an EMBL/GenBank/DDBJ whole genome shotgun (WGS) entry which is preliminary data.</text>
</comment>
<feature type="region of interest" description="Disordered" evidence="8">
    <location>
        <begin position="1"/>
        <end position="21"/>
    </location>
</feature>
<dbReference type="GO" id="GO:0005634">
    <property type="term" value="C:nucleus"/>
    <property type="evidence" value="ECO:0007669"/>
    <property type="project" value="UniProtKB-SubCell"/>
</dbReference>
<organism evidence="10 11">
    <name type="scientific">Lactarius akahatsu</name>
    <dbReference type="NCBI Taxonomy" id="416441"/>
    <lineage>
        <taxon>Eukaryota</taxon>
        <taxon>Fungi</taxon>
        <taxon>Dikarya</taxon>
        <taxon>Basidiomycota</taxon>
        <taxon>Agaricomycotina</taxon>
        <taxon>Agaricomycetes</taxon>
        <taxon>Russulales</taxon>
        <taxon>Russulaceae</taxon>
        <taxon>Lactarius</taxon>
    </lineage>
</organism>
<proteinExistence type="inferred from homology"/>
<evidence type="ECO:0000256" key="7">
    <source>
        <dbReference type="ARBA" id="ARBA00023242"/>
    </source>
</evidence>
<evidence type="ECO:0000259" key="9">
    <source>
        <dbReference type="Pfam" id="PF09811"/>
    </source>
</evidence>
<comment type="subcellular location">
    <subcellularLocation>
        <location evidence="2">Cytoplasm</location>
    </subcellularLocation>
    <subcellularLocation>
        <location evidence="1">Nucleus</location>
    </subcellularLocation>
</comment>
<dbReference type="PANTHER" id="PTHR18829">
    <property type="entry name" value="PROTEIN YAE1 HOMOLOG"/>
    <property type="match status" value="1"/>
</dbReference>
<accession>A0AAD4QAF7</accession>
<keyword evidence="7" id="KW-0539">Nucleus</keyword>
<sequence>MQSSQDEESPWVEDDNAPSHHVEAEWAGLSTNFTTAGYRDGISSGKEAALQEGFDAGFARTGAPRGRELGVLRGLAAALLLHLSRSSPAVEPAQMRIREIVDKLAAVRFRPDEEATALHRAGADAQCGADEVQGQGQSSPADDLRALRTQLESGLLEAGLDVPLGLD</sequence>
<dbReference type="InterPro" id="IPR038881">
    <property type="entry name" value="Yae1-like"/>
</dbReference>
<evidence type="ECO:0000256" key="6">
    <source>
        <dbReference type="ARBA" id="ARBA00022490"/>
    </source>
</evidence>
<evidence type="ECO:0000256" key="1">
    <source>
        <dbReference type="ARBA" id="ARBA00004123"/>
    </source>
</evidence>
<name>A0AAD4QAF7_9AGAM</name>
<evidence type="ECO:0000313" key="10">
    <source>
        <dbReference type="EMBL" id="KAH8984428.1"/>
    </source>
</evidence>
<dbReference type="InterPro" id="IPR019191">
    <property type="entry name" value="Essential_protein_Yae1_N"/>
</dbReference>
<dbReference type="EMBL" id="JAKELL010000076">
    <property type="protein sequence ID" value="KAH8984428.1"/>
    <property type="molecule type" value="Genomic_DNA"/>
</dbReference>
<comment type="similarity">
    <text evidence="3">Belongs to the YAE1 family.</text>
</comment>
<keyword evidence="11" id="KW-1185">Reference proteome</keyword>
<evidence type="ECO:0000256" key="4">
    <source>
        <dbReference type="ARBA" id="ARBA00017286"/>
    </source>
</evidence>
<keyword evidence="6" id="KW-0963">Cytoplasm</keyword>
<evidence type="ECO:0000256" key="3">
    <source>
        <dbReference type="ARBA" id="ARBA00007096"/>
    </source>
</evidence>
<dbReference type="AlphaFoldDB" id="A0AAD4QAF7"/>
<feature type="domain" description="Essential protein Yae1 N-terminal" evidence="9">
    <location>
        <begin position="37"/>
        <end position="76"/>
    </location>
</feature>
<dbReference type="Proteomes" id="UP001201163">
    <property type="component" value="Unassembled WGS sequence"/>
</dbReference>
<dbReference type="Pfam" id="PF09811">
    <property type="entry name" value="Yae1_N"/>
    <property type="match status" value="1"/>
</dbReference>
<protein>
    <recommendedName>
        <fullName evidence="5">Protein YAE1</fullName>
    </recommendedName>
    <alternativeName>
        <fullName evidence="4">Protein yae1</fullName>
    </alternativeName>
</protein>
<dbReference type="GO" id="GO:0005737">
    <property type="term" value="C:cytoplasm"/>
    <property type="evidence" value="ECO:0007669"/>
    <property type="project" value="UniProtKB-SubCell"/>
</dbReference>
<reference evidence="10" key="1">
    <citation type="submission" date="2022-01" db="EMBL/GenBank/DDBJ databases">
        <title>Comparative genomics reveals a dynamic genome evolution in the ectomycorrhizal milk-cap (Lactarius) mushrooms.</title>
        <authorList>
            <consortium name="DOE Joint Genome Institute"/>
            <person name="Lebreton A."/>
            <person name="Tang N."/>
            <person name="Kuo A."/>
            <person name="LaButti K."/>
            <person name="Drula E."/>
            <person name="Barry K."/>
            <person name="Clum A."/>
            <person name="Lipzen A."/>
            <person name="Mousain D."/>
            <person name="Ng V."/>
            <person name="Wang R."/>
            <person name="Wang X."/>
            <person name="Dai Y."/>
            <person name="Henrissat B."/>
            <person name="Grigoriev I.V."/>
            <person name="Guerin-Laguette A."/>
            <person name="Yu F."/>
            <person name="Martin F.M."/>
        </authorList>
    </citation>
    <scope>NUCLEOTIDE SEQUENCE</scope>
    <source>
        <strain evidence="10">QP</strain>
    </source>
</reference>
<dbReference type="PANTHER" id="PTHR18829:SF0">
    <property type="entry name" value="PROTEIN YAE1 HOMOLOG"/>
    <property type="match status" value="1"/>
</dbReference>
<evidence type="ECO:0000313" key="11">
    <source>
        <dbReference type="Proteomes" id="UP001201163"/>
    </source>
</evidence>
<feature type="compositionally biased region" description="Acidic residues" evidence="8">
    <location>
        <begin position="1"/>
        <end position="16"/>
    </location>
</feature>
<evidence type="ECO:0000256" key="2">
    <source>
        <dbReference type="ARBA" id="ARBA00004496"/>
    </source>
</evidence>
<evidence type="ECO:0000256" key="5">
    <source>
        <dbReference type="ARBA" id="ARBA00018400"/>
    </source>
</evidence>